<evidence type="ECO:0000256" key="3">
    <source>
        <dbReference type="SAM" id="MobiDB-lite"/>
    </source>
</evidence>
<organism evidence="6 7">
    <name type="scientific">Setaria italica</name>
    <name type="common">Foxtail millet</name>
    <name type="synonym">Panicum italicum</name>
    <dbReference type="NCBI Taxonomy" id="4555"/>
    <lineage>
        <taxon>Eukaryota</taxon>
        <taxon>Viridiplantae</taxon>
        <taxon>Streptophyta</taxon>
        <taxon>Embryophyta</taxon>
        <taxon>Tracheophyta</taxon>
        <taxon>Spermatophyta</taxon>
        <taxon>Magnoliopsida</taxon>
        <taxon>Liliopsida</taxon>
        <taxon>Poales</taxon>
        <taxon>Poaceae</taxon>
        <taxon>PACMAD clade</taxon>
        <taxon>Panicoideae</taxon>
        <taxon>Panicodae</taxon>
        <taxon>Paniceae</taxon>
        <taxon>Cenchrinae</taxon>
        <taxon>Setaria</taxon>
    </lineage>
</organism>
<evidence type="ECO:0000313" key="6">
    <source>
        <dbReference type="EnsemblPlants" id="KQK88632"/>
    </source>
</evidence>
<feature type="region of interest" description="Disordered" evidence="3">
    <location>
        <begin position="521"/>
        <end position="557"/>
    </location>
</feature>
<evidence type="ECO:0000259" key="5">
    <source>
        <dbReference type="Pfam" id="PF23572"/>
    </source>
</evidence>
<dbReference type="Gramene" id="KQK88632">
    <property type="protein sequence ID" value="KQK88632"/>
    <property type="gene ID" value="SETIT_039741mg"/>
</dbReference>
<dbReference type="eggNOG" id="ENOG502QR80">
    <property type="taxonomic scope" value="Eukaryota"/>
</dbReference>
<protein>
    <submittedName>
        <fullName evidence="6">Uncharacterized protein</fullName>
    </submittedName>
</protein>
<evidence type="ECO:0000259" key="4">
    <source>
        <dbReference type="Pfam" id="PF23571"/>
    </source>
</evidence>
<dbReference type="InterPro" id="IPR055377">
    <property type="entry name" value="GH3_M"/>
</dbReference>
<feature type="compositionally biased region" description="Polar residues" evidence="3">
    <location>
        <begin position="1"/>
        <end position="11"/>
    </location>
</feature>
<dbReference type="AlphaFoldDB" id="K4ALG1"/>
<dbReference type="EMBL" id="AGNK02005555">
    <property type="status" value="NOT_ANNOTATED_CDS"/>
    <property type="molecule type" value="Genomic_DNA"/>
</dbReference>
<comment type="similarity">
    <text evidence="1">Belongs to the IAA-amido conjugating enzyme family.</text>
</comment>
<feature type="domain" description="GH3 middle" evidence="4">
    <location>
        <begin position="336"/>
        <end position="417"/>
    </location>
</feature>
<dbReference type="InParanoid" id="K4ALG1"/>
<dbReference type="InterPro" id="IPR004993">
    <property type="entry name" value="GH3"/>
</dbReference>
<dbReference type="EnsemblPlants" id="KQK88632">
    <property type="protein sequence ID" value="KQK88632"/>
    <property type="gene ID" value="SETIT_039741mg"/>
</dbReference>
<dbReference type="Pfam" id="PF23572">
    <property type="entry name" value="GH3_C"/>
    <property type="match status" value="1"/>
</dbReference>
<proteinExistence type="inferred from homology"/>
<reference evidence="7" key="1">
    <citation type="journal article" date="2012" name="Nat. Biotechnol.">
        <title>Reference genome sequence of the model plant Setaria.</title>
        <authorList>
            <person name="Bennetzen J.L."/>
            <person name="Schmutz J."/>
            <person name="Wang H."/>
            <person name="Percifield R."/>
            <person name="Hawkins J."/>
            <person name="Pontaroli A.C."/>
            <person name="Estep M."/>
            <person name="Feng L."/>
            <person name="Vaughn J.N."/>
            <person name="Grimwood J."/>
            <person name="Jenkins J."/>
            <person name="Barry K."/>
            <person name="Lindquist E."/>
            <person name="Hellsten U."/>
            <person name="Deshpande S."/>
            <person name="Wang X."/>
            <person name="Wu X."/>
            <person name="Mitros T."/>
            <person name="Triplett J."/>
            <person name="Yang X."/>
            <person name="Ye C.Y."/>
            <person name="Mauro-Herrera M."/>
            <person name="Wang L."/>
            <person name="Li P."/>
            <person name="Sharma M."/>
            <person name="Sharma R."/>
            <person name="Ronald P.C."/>
            <person name="Panaud O."/>
            <person name="Kellogg E.A."/>
            <person name="Brutnell T.P."/>
            <person name="Doust A.N."/>
            <person name="Tuskan G.A."/>
            <person name="Rokhsar D."/>
            <person name="Devos K.M."/>
        </authorList>
    </citation>
    <scope>NUCLEOTIDE SEQUENCE [LARGE SCALE GENOMIC DNA]</scope>
    <source>
        <strain evidence="7">cv. Yugu1</strain>
    </source>
</reference>
<name>K4ALG1_SETIT</name>
<sequence length="582" mass="64400">MAATTHTQQPRSSPPAKEMEKMTTNVDAVQERVLEEILTSNADAEYLAKQCGLAGATDRATFRAKVPMVTYEDLRPYIRRIVYGDRSPILSGPGHPISELLASSGTSGGGEPKLIPTVEDELDRRALLHGLVMPVMSRHVPLLDEGSGFYFYFVKSETKTPGGLPARTVMTSFFRSDHFKKLPYDPRRKYTSPAAAVLCEDTSQGMYAQMLCGLCHRGSVRRIGTVFAYSLLLAIRFLQLNWRQLAADIEAVAGIPELARFIRAECSGDRWAGIIPRIWPNTKCLHAIATGSMRQYVPTLNFYSGGLPIVSTIYGASECYIGLNLRPMCDPSEVSYTIMPNMAYFEFLPLDDDDGGGDAAAPSQRSRQLVELARVEAGREYEPVVTTYAGLCRYRLGEVLLATGFHNAAPEFRFVRRAGVLLSLNSIDKTDEAELQRAVNCASALLLRPTHGHGHGAPLVDYTSRACAASVPGHYVIYWELMPGAAVDGETLGACCLEMEAALNAIYRQCRVADRSRSGLSGLSRATAGEEEQRAQHRQRRWLRRKGGSESAAAWALLPPRLRARPARRRREQRRQRSVVRE</sequence>
<feature type="domain" description="GH3 C-terminal" evidence="5">
    <location>
        <begin position="434"/>
        <end position="515"/>
    </location>
</feature>
<reference evidence="6" key="2">
    <citation type="submission" date="2018-08" db="UniProtKB">
        <authorList>
            <consortium name="EnsemblPlants"/>
        </authorList>
    </citation>
    <scope>IDENTIFICATION</scope>
    <source>
        <strain evidence="6">Yugu1</strain>
    </source>
</reference>
<dbReference type="PANTHER" id="PTHR31901">
    <property type="entry name" value="GH3 DOMAIN-CONTAINING PROTEIN"/>
    <property type="match status" value="1"/>
</dbReference>
<feature type="region of interest" description="Disordered" evidence="3">
    <location>
        <begin position="1"/>
        <end position="22"/>
    </location>
</feature>
<evidence type="ECO:0000313" key="7">
    <source>
        <dbReference type="Proteomes" id="UP000004995"/>
    </source>
</evidence>
<dbReference type="Pfam" id="PF03321">
    <property type="entry name" value="GH3"/>
    <property type="match status" value="1"/>
</dbReference>
<dbReference type="Proteomes" id="UP000004995">
    <property type="component" value="Unassembled WGS sequence"/>
</dbReference>
<feature type="compositionally biased region" description="Basic residues" evidence="3">
    <location>
        <begin position="536"/>
        <end position="546"/>
    </location>
</feature>
<dbReference type="HOGENOM" id="CLU_016249_2_1_1"/>
<dbReference type="GO" id="GO:0005737">
    <property type="term" value="C:cytoplasm"/>
    <property type="evidence" value="ECO:0000318"/>
    <property type="project" value="GO_Central"/>
</dbReference>
<evidence type="ECO:0000256" key="2">
    <source>
        <dbReference type="ARBA" id="ARBA00022598"/>
    </source>
</evidence>
<dbReference type="Pfam" id="PF23571">
    <property type="entry name" value="GH3_M"/>
    <property type="match status" value="1"/>
</dbReference>
<keyword evidence="2" id="KW-0436">Ligase</keyword>
<keyword evidence="7" id="KW-1185">Reference proteome</keyword>
<dbReference type="GO" id="GO:0016881">
    <property type="term" value="F:acid-amino acid ligase activity"/>
    <property type="evidence" value="ECO:0000318"/>
    <property type="project" value="GO_Central"/>
</dbReference>
<dbReference type="OMA" id="MEYLAKC"/>
<dbReference type="PANTHER" id="PTHR31901:SF60">
    <property type="match status" value="1"/>
</dbReference>
<accession>K4ALG1</accession>
<evidence type="ECO:0000256" key="1">
    <source>
        <dbReference type="ARBA" id="ARBA00008068"/>
    </source>
</evidence>
<dbReference type="InterPro" id="IPR055378">
    <property type="entry name" value="GH3_C"/>
</dbReference>